<reference evidence="2 3" key="1">
    <citation type="journal article" date="2019" name="Sci. Rep.">
        <title>Orb-weaving spider Araneus ventricosus genome elucidates the spidroin gene catalogue.</title>
        <authorList>
            <person name="Kono N."/>
            <person name="Nakamura H."/>
            <person name="Ohtoshi R."/>
            <person name="Moran D.A.P."/>
            <person name="Shinohara A."/>
            <person name="Yoshida Y."/>
            <person name="Fujiwara M."/>
            <person name="Mori M."/>
            <person name="Tomita M."/>
            <person name="Arakawa K."/>
        </authorList>
    </citation>
    <scope>NUCLEOTIDE SEQUENCE [LARGE SCALE GENOMIC DNA]</scope>
</reference>
<dbReference type="EMBL" id="BGPR01000920">
    <property type="protein sequence ID" value="GBM40170.1"/>
    <property type="molecule type" value="Genomic_DNA"/>
</dbReference>
<sequence length="172" mass="18051">MFAKVVILCVVLEAAHASLIGPARWGAPSIATGAYGVAGRGLVAPVAAAPVGYVGAPVVANGYGIGAPVAGIAKVGVAAPIEKAFRLLTQPILNRRDVNRSNDIQQMELKKVKECVATYVPHLLANFSDTREADAHFLWSSKENRSFVDSPIFTLGDGLKMTITGGRCECGF</sequence>
<proteinExistence type="predicted"/>
<dbReference type="Proteomes" id="UP000499080">
    <property type="component" value="Unassembled WGS sequence"/>
</dbReference>
<name>A0A4Y2FF56_ARAVE</name>
<accession>A0A4Y2FF56</accession>
<evidence type="ECO:0000313" key="2">
    <source>
        <dbReference type="EMBL" id="GBM40170.1"/>
    </source>
</evidence>
<dbReference type="AlphaFoldDB" id="A0A4Y2FF56"/>
<feature type="signal peptide" evidence="1">
    <location>
        <begin position="1"/>
        <end position="17"/>
    </location>
</feature>
<keyword evidence="3" id="KW-1185">Reference proteome</keyword>
<organism evidence="2 3">
    <name type="scientific">Araneus ventricosus</name>
    <name type="common">Orbweaver spider</name>
    <name type="synonym">Epeira ventricosa</name>
    <dbReference type="NCBI Taxonomy" id="182803"/>
    <lineage>
        <taxon>Eukaryota</taxon>
        <taxon>Metazoa</taxon>
        <taxon>Ecdysozoa</taxon>
        <taxon>Arthropoda</taxon>
        <taxon>Chelicerata</taxon>
        <taxon>Arachnida</taxon>
        <taxon>Araneae</taxon>
        <taxon>Araneomorphae</taxon>
        <taxon>Entelegynae</taxon>
        <taxon>Araneoidea</taxon>
        <taxon>Araneidae</taxon>
        <taxon>Araneus</taxon>
    </lineage>
</organism>
<feature type="chain" id="PRO_5021496249" evidence="1">
    <location>
        <begin position="18"/>
        <end position="172"/>
    </location>
</feature>
<evidence type="ECO:0000313" key="3">
    <source>
        <dbReference type="Proteomes" id="UP000499080"/>
    </source>
</evidence>
<comment type="caution">
    <text evidence="2">The sequence shown here is derived from an EMBL/GenBank/DDBJ whole genome shotgun (WGS) entry which is preliminary data.</text>
</comment>
<protein>
    <submittedName>
        <fullName evidence="2">Uncharacterized protein</fullName>
    </submittedName>
</protein>
<keyword evidence="1" id="KW-0732">Signal</keyword>
<gene>
    <name evidence="2" type="ORF">AVEN_100577_1</name>
</gene>
<evidence type="ECO:0000256" key="1">
    <source>
        <dbReference type="SAM" id="SignalP"/>
    </source>
</evidence>